<feature type="transmembrane region" description="Helical" evidence="2">
    <location>
        <begin position="44"/>
        <end position="63"/>
    </location>
</feature>
<dbReference type="InterPro" id="IPR007060">
    <property type="entry name" value="FtsL/DivIC"/>
</dbReference>
<gene>
    <name evidence="3" type="ORF">ACFQGP_12710</name>
</gene>
<dbReference type="RefSeq" id="WP_125551907.1">
    <property type="nucleotide sequence ID" value="NZ_JBHSSL010000109.1"/>
</dbReference>
<dbReference type="PANTHER" id="PTHR40027:SF1">
    <property type="entry name" value="CELL DIVISION PROTEIN DIVIC"/>
    <property type="match status" value="1"/>
</dbReference>
<proteinExistence type="predicted"/>
<dbReference type="Pfam" id="PF04977">
    <property type="entry name" value="DivIC"/>
    <property type="match status" value="1"/>
</dbReference>
<evidence type="ECO:0000313" key="4">
    <source>
        <dbReference type="Proteomes" id="UP001596289"/>
    </source>
</evidence>
<evidence type="ECO:0000256" key="2">
    <source>
        <dbReference type="SAM" id="Phobius"/>
    </source>
</evidence>
<keyword evidence="1" id="KW-0175">Coiled coil</keyword>
<keyword evidence="2" id="KW-0472">Membrane</keyword>
<keyword evidence="2" id="KW-0812">Transmembrane</keyword>
<feature type="coiled-coil region" evidence="1">
    <location>
        <begin position="76"/>
        <end position="108"/>
    </location>
</feature>
<keyword evidence="4" id="KW-1185">Reference proteome</keyword>
<protein>
    <submittedName>
        <fullName evidence="3">Septum formation initiator family protein</fullName>
    </submittedName>
</protein>
<dbReference type="InterPro" id="IPR039076">
    <property type="entry name" value="DivIC"/>
</dbReference>
<keyword evidence="2" id="KW-1133">Transmembrane helix</keyword>
<dbReference type="EMBL" id="JBHSSL010000109">
    <property type="protein sequence ID" value="MFC6171413.1"/>
    <property type="molecule type" value="Genomic_DNA"/>
</dbReference>
<evidence type="ECO:0000313" key="3">
    <source>
        <dbReference type="EMBL" id="MFC6171413.1"/>
    </source>
</evidence>
<name>A0ABW1RF15_9LACO</name>
<sequence length="137" mass="15965">MLLTKKKNSTTKQTAVDPYAEIERVRQKKQARAHHVQHVHRRRILFLIGLLAVIFLVCGVQIYQAHQSLVTTTSQVATKKTKLKQTKAQQQQLKLQESQLKNDDYLQQVIRQKYYYSKNNETIYSLPQDKAPTISTK</sequence>
<reference evidence="4" key="1">
    <citation type="journal article" date="2019" name="Int. J. Syst. Evol. Microbiol.">
        <title>The Global Catalogue of Microorganisms (GCM) 10K type strain sequencing project: providing services to taxonomists for standard genome sequencing and annotation.</title>
        <authorList>
            <consortium name="The Broad Institute Genomics Platform"/>
            <consortium name="The Broad Institute Genome Sequencing Center for Infectious Disease"/>
            <person name="Wu L."/>
            <person name="Ma J."/>
        </authorList>
    </citation>
    <scope>NUCLEOTIDE SEQUENCE [LARGE SCALE GENOMIC DNA]</scope>
    <source>
        <strain evidence="4">CCM 8904</strain>
    </source>
</reference>
<dbReference type="Proteomes" id="UP001596289">
    <property type="component" value="Unassembled WGS sequence"/>
</dbReference>
<evidence type="ECO:0000256" key="1">
    <source>
        <dbReference type="SAM" id="Coils"/>
    </source>
</evidence>
<accession>A0ABW1RF15</accession>
<comment type="caution">
    <text evidence="3">The sequence shown here is derived from an EMBL/GenBank/DDBJ whole genome shotgun (WGS) entry which is preliminary data.</text>
</comment>
<dbReference type="PANTHER" id="PTHR40027">
    <property type="entry name" value="CELL DIVISION PROTEIN DIVIC"/>
    <property type="match status" value="1"/>
</dbReference>
<organism evidence="3 4">
    <name type="scientific">Loigolactobacillus jiayinensis</name>
    <dbReference type="NCBI Taxonomy" id="2486016"/>
    <lineage>
        <taxon>Bacteria</taxon>
        <taxon>Bacillati</taxon>
        <taxon>Bacillota</taxon>
        <taxon>Bacilli</taxon>
        <taxon>Lactobacillales</taxon>
        <taxon>Lactobacillaceae</taxon>
        <taxon>Loigolactobacillus</taxon>
    </lineage>
</organism>